<organism evidence="6 7">
    <name type="scientific">Diploptera punctata</name>
    <name type="common">Pacific beetle cockroach</name>
    <dbReference type="NCBI Taxonomy" id="6984"/>
    <lineage>
        <taxon>Eukaryota</taxon>
        <taxon>Metazoa</taxon>
        <taxon>Ecdysozoa</taxon>
        <taxon>Arthropoda</taxon>
        <taxon>Hexapoda</taxon>
        <taxon>Insecta</taxon>
        <taxon>Pterygota</taxon>
        <taxon>Neoptera</taxon>
        <taxon>Polyneoptera</taxon>
        <taxon>Dictyoptera</taxon>
        <taxon>Blattodea</taxon>
        <taxon>Blaberoidea</taxon>
        <taxon>Blaberidae</taxon>
        <taxon>Diplopterinae</taxon>
        <taxon>Diploptera</taxon>
    </lineage>
</organism>
<comment type="similarity">
    <text evidence="1 3">Belongs to the GMC oxidoreductase family.</text>
</comment>
<dbReference type="Pfam" id="PF05199">
    <property type="entry name" value="GMC_oxred_C"/>
    <property type="match status" value="1"/>
</dbReference>
<dbReference type="PIRSF" id="PIRSF000137">
    <property type="entry name" value="Alcohol_oxidase"/>
    <property type="match status" value="1"/>
</dbReference>
<dbReference type="AlphaFoldDB" id="A0AAD8AJ20"/>
<protein>
    <recommendedName>
        <fullName evidence="4 5">Glucose-methanol-choline oxidoreductase N-terminal domain-containing protein</fullName>
    </recommendedName>
</protein>
<dbReference type="PANTHER" id="PTHR11552:SF227">
    <property type="entry name" value="GLUCOSE DEHYDROGENASE [FAD, QUINONE]-LIKE PROTEIN"/>
    <property type="match status" value="1"/>
</dbReference>
<dbReference type="Pfam" id="PF00732">
    <property type="entry name" value="GMC_oxred_N"/>
    <property type="match status" value="1"/>
</dbReference>
<reference evidence="6" key="1">
    <citation type="journal article" date="2023" name="IScience">
        <title>Live-bearing cockroach genome reveals convergent evolutionary mechanisms linked to viviparity in insects and beyond.</title>
        <authorList>
            <person name="Fouks B."/>
            <person name="Harrison M.C."/>
            <person name="Mikhailova A.A."/>
            <person name="Marchal E."/>
            <person name="English S."/>
            <person name="Carruthers M."/>
            <person name="Jennings E.C."/>
            <person name="Chiamaka E.L."/>
            <person name="Frigard R.A."/>
            <person name="Pippel M."/>
            <person name="Attardo G.M."/>
            <person name="Benoit J.B."/>
            <person name="Bornberg-Bauer E."/>
            <person name="Tobe S.S."/>
        </authorList>
    </citation>
    <scope>NUCLEOTIDE SEQUENCE</scope>
    <source>
        <strain evidence="6">Stay&amp;Tobe</strain>
    </source>
</reference>
<dbReference type="PROSITE" id="PS00623">
    <property type="entry name" value="GMC_OXRED_1"/>
    <property type="match status" value="1"/>
</dbReference>
<dbReference type="Gene3D" id="3.30.560.10">
    <property type="entry name" value="Glucose Oxidase, domain 3"/>
    <property type="match status" value="1"/>
</dbReference>
<feature type="binding site" evidence="2">
    <location>
        <position position="112"/>
    </location>
    <ligand>
        <name>FAD</name>
        <dbReference type="ChEBI" id="CHEBI:57692"/>
    </ligand>
</feature>
<comment type="cofactor">
    <cofactor evidence="2">
        <name>FAD</name>
        <dbReference type="ChEBI" id="CHEBI:57692"/>
    </cofactor>
</comment>
<keyword evidence="2 3" id="KW-0274">FAD</keyword>
<evidence type="ECO:0000256" key="1">
    <source>
        <dbReference type="ARBA" id="ARBA00010790"/>
    </source>
</evidence>
<accession>A0AAD8AJ20</accession>
<dbReference type="GO" id="GO:0050660">
    <property type="term" value="F:flavin adenine dinucleotide binding"/>
    <property type="evidence" value="ECO:0007669"/>
    <property type="project" value="InterPro"/>
</dbReference>
<gene>
    <name evidence="6" type="ORF">L9F63_009684</name>
</gene>
<dbReference type="SUPFAM" id="SSF51905">
    <property type="entry name" value="FAD/NAD(P)-binding domain"/>
    <property type="match status" value="1"/>
</dbReference>
<dbReference type="Gene3D" id="3.50.50.60">
    <property type="entry name" value="FAD/NAD(P)-binding domain"/>
    <property type="match status" value="1"/>
</dbReference>
<dbReference type="PANTHER" id="PTHR11552">
    <property type="entry name" value="GLUCOSE-METHANOL-CHOLINE GMC OXIDOREDUCTASE"/>
    <property type="match status" value="1"/>
</dbReference>
<feature type="domain" description="Glucose-methanol-choline oxidoreductase N-terminal" evidence="4">
    <location>
        <begin position="106"/>
        <end position="129"/>
    </location>
</feature>
<evidence type="ECO:0000313" key="6">
    <source>
        <dbReference type="EMBL" id="KAJ9600020.1"/>
    </source>
</evidence>
<dbReference type="InterPro" id="IPR000172">
    <property type="entry name" value="GMC_OxRdtase_N"/>
</dbReference>
<keyword evidence="7" id="KW-1185">Reference proteome</keyword>
<feature type="non-terminal residue" evidence="6">
    <location>
        <position position="1"/>
    </location>
</feature>
<sequence length="576" mass="65410">VRDNYLDVMSVNFTDHSLRIEYCRQHGDHYDFIVVGAGSAGCVVANRLSEIDDWKVLLIEAGGEEPLEMSVPVFKDYAVDTKIDWQYKTQPTPGVCAGKPCSWPRGKTLGGTSVLNWMVYFRGNKRDYENWESLGNADWGYEDVLPFFKKSENNMDPEIARNEKYHSVGGYLSVQKFLYADENTKLILQAYEDMGYGVEDSNAETMSGFAISQATYHNGERRSTNRAFIEPIRDVRKNLKVVTNVRVTKVLINPKTKQAYGVEVAHEDSRSIFGKVYADKEVIVSGGSVNSPQLLMLSGIGPKDTLNKVGIKVIKDLDVGKNLQEHSTAYGFNLTREDYGSKLSPEEELKRDMRDYLNRTGPFATIGTTSVIGFISSRHAPKDEDYPDLEIGYYATINPTEKQKCGSVYLTPSDYYNSMTYFPFLFRPQSRGYITINSSDPFDHPLIYPNYFTDVRDLEAIIDGYNFGMKVLDNPIFKRTGFKLNRQKREMCVDYKFGSDDYWICIAKNYTRPDHHPAGTCRMGPKHDRTAVVDPKLRVYGIKGLRVADCSIMPNITSSNLNAVAIMIGRTMRRFY</sequence>
<dbReference type="SUPFAM" id="SSF54373">
    <property type="entry name" value="FAD-linked reductases, C-terminal domain"/>
    <property type="match status" value="1"/>
</dbReference>
<dbReference type="Proteomes" id="UP001233999">
    <property type="component" value="Unassembled WGS sequence"/>
</dbReference>
<feature type="binding site" evidence="2">
    <location>
        <begin position="116"/>
        <end position="119"/>
    </location>
    <ligand>
        <name>FAD</name>
        <dbReference type="ChEBI" id="CHEBI:57692"/>
    </ligand>
</feature>
<evidence type="ECO:0000259" key="5">
    <source>
        <dbReference type="PROSITE" id="PS00624"/>
    </source>
</evidence>
<dbReference type="GO" id="GO:0016614">
    <property type="term" value="F:oxidoreductase activity, acting on CH-OH group of donors"/>
    <property type="evidence" value="ECO:0007669"/>
    <property type="project" value="InterPro"/>
</dbReference>
<proteinExistence type="inferred from homology"/>
<evidence type="ECO:0000259" key="4">
    <source>
        <dbReference type="PROSITE" id="PS00623"/>
    </source>
</evidence>
<comment type="caution">
    <text evidence="6">The sequence shown here is derived from an EMBL/GenBank/DDBJ whole genome shotgun (WGS) entry which is preliminary data.</text>
</comment>
<name>A0AAD8AJ20_DIPPU</name>
<dbReference type="InterPro" id="IPR007867">
    <property type="entry name" value="GMC_OxRtase_C"/>
</dbReference>
<evidence type="ECO:0000313" key="7">
    <source>
        <dbReference type="Proteomes" id="UP001233999"/>
    </source>
</evidence>
<dbReference type="InterPro" id="IPR012132">
    <property type="entry name" value="GMC_OxRdtase"/>
</dbReference>
<dbReference type="InterPro" id="IPR036188">
    <property type="entry name" value="FAD/NAD-bd_sf"/>
</dbReference>
<keyword evidence="3" id="KW-0285">Flavoprotein</keyword>
<dbReference type="EMBL" id="JASPKZ010000458">
    <property type="protein sequence ID" value="KAJ9600020.1"/>
    <property type="molecule type" value="Genomic_DNA"/>
</dbReference>
<feature type="domain" description="Glucose-methanol-choline oxidoreductase N-terminal" evidence="5">
    <location>
        <begin position="287"/>
        <end position="301"/>
    </location>
</feature>
<evidence type="ECO:0000256" key="3">
    <source>
        <dbReference type="RuleBase" id="RU003968"/>
    </source>
</evidence>
<evidence type="ECO:0000256" key="2">
    <source>
        <dbReference type="PIRSR" id="PIRSR000137-2"/>
    </source>
</evidence>
<reference evidence="6" key="2">
    <citation type="submission" date="2023-05" db="EMBL/GenBank/DDBJ databases">
        <authorList>
            <person name="Fouks B."/>
        </authorList>
    </citation>
    <scope>NUCLEOTIDE SEQUENCE</scope>
    <source>
        <strain evidence="6">Stay&amp;Tobe</strain>
        <tissue evidence="6">Testes</tissue>
    </source>
</reference>
<feature type="binding site" evidence="2">
    <location>
        <position position="247"/>
    </location>
    <ligand>
        <name>FAD</name>
        <dbReference type="ChEBI" id="CHEBI:57692"/>
    </ligand>
</feature>
<dbReference type="PROSITE" id="PS00624">
    <property type="entry name" value="GMC_OXRED_2"/>
    <property type="match status" value="1"/>
</dbReference>